<dbReference type="AlphaFoldDB" id="A0A919JTQ3"/>
<accession>A0A919JTQ3</accession>
<comment type="caution">
    <text evidence="1">The sequence shown here is derived from an EMBL/GenBank/DDBJ whole genome shotgun (WGS) entry which is preliminary data.</text>
</comment>
<evidence type="ECO:0000313" key="1">
    <source>
        <dbReference type="EMBL" id="GIE93139.1"/>
    </source>
</evidence>
<gene>
    <name evidence="1" type="ORF">Ari01nite_06040</name>
</gene>
<reference evidence="1" key="1">
    <citation type="submission" date="2021-01" db="EMBL/GenBank/DDBJ databases">
        <title>Whole genome shotgun sequence of Actinoplanes rishiriensis NBRC 108556.</title>
        <authorList>
            <person name="Komaki H."/>
            <person name="Tamura T."/>
        </authorList>
    </citation>
    <scope>NUCLEOTIDE SEQUENCE</scope>
    <source>
        <strain evidence="1">NBRC 108556</strain>
    </source>
</reference>
<keyword evidence="2" id="KW-1185">Reference proteome</keyword>
<name>A0A919JTQ3_9ACTN</name>
<organism evidence="1 2">
    <name type="scientific">Paractinoplanes rishiriensis</name>
    <dbReference type="NCBI Taxonomy" id="1050105"/>
    <lineage>
        <taxon>Bacteria</taxon>
        <taxon>Bacillati</taxon>
        <taxon>Actinomycetota</taxon>
        <taxon>Actinomycetes</taxon>
        <taxon>Micromonosporales</taxon>
        <taxon>Micromonosporaceae</taxon>
        <taxon>Paractinoplanes</taxon>
    </lineage>
</organism>
<dbReference type="Proteomes" id="UP000636960">
    <property type="component" value="Unassembled WGS sequence"/>
</dbReference>
<proteinExistence type="predicted"/>
<evidence type="ECO:0000313" key="2">
    <source>
        <dbReference type="Proteomes" id="UP000636960"/>
    </source>
</evidence>
<sequence>MPNWLASRNRALVPPIVVLTICRSVRSSNVVLARCTATAQVPTHHGPEAEAEADGAGVVADGAATGSGSGAELRLMTTRTTEATATVTTATNVVFTLSI</sequence>
<protein>
    <submittedName>
        <fullName evidence="1">Uncharacterized protein</fullName>
    </submittedName>
</protein>
<dbReference type="EMBL" id="BOMV01000005">
    <property type="protein sequence ID" value="GIE93139.1"/>
    <property type="molecule type" value="Genomic_DNA"/>
</dbReference>